<dbReference type="NCBIfam" id="TIGR00094">
    <property type="entry name" value="tRNA_TruD_broad"/>
    <property type="match status" value="1"/>
</dbReference>
<dbReference type="Gene3D" id="3.30.2350.20">
    <property type="entry name" value="TruD, catalytic domain"/>
    <property type="match status" value="1"/>
</dbReference>
<evidence type="ECO:0000313" key="7">
    <source>
        <dbReference type="Proteomes" id="UP000439994"/>
    </source>
</evidence>
<evidence type="ECO:0000256" key="2">
    <source>
        <dbReference type="ARBA" id="ARBA00022694"/>
    </source>
</evidence>
<dbReference type="Pfam" id="PF01142">
    <property type="entry name" value="TruD"/>
    <property type="match status" value="2"/>
</dbReference>
<dbReference type="InterPro" id="IPR011760">
    <property type="entry name" value="PsdUridine_synth_TruD_insert"/>
</dbReference>
<keyword evidence="3 4" id="KW-0413">Isomerase</keyword>
<gene>
    <name evidence="4 6" type="primary">truD</name>
    <name evidence="6" type="ORF">GNP35_11845</name>
</gene>
<evidence type="ECO:0000256" key="3">
    <source>
        <dbReference type="ARBA" id="ARBA00023235"/>
    </source>
</evidence>
<comment type="similarity">
    <text evidence="1 4">Belongs to the pseudouridine synthase TruD family.</text>
</comment>
<evidence type="ECO:0000256" key="1">
    <source>
        <dbReference type="ARBA" id="ARBA00007953"/>
    </source>
</evidence>
<dbReference type="PROSITE" id="PS50984">
    <property type="entry name" value="TRUD"/>
    <property type="match status" value="1"/>
</dbReference>
<dbReference type="GO" id="GO:0003723">
    <property type="term" value="F:RNA binding"/>
    <property type="evidence" value="ECO:0007669"/>
    <property type="project" value="InterPro"/>
</dbReference>
<dbReference type="GO" id="GO:0031119">
    <property type="term" value="P:tRNA pseudouridine synthesis"/>
    <property type="evidence" value="ECO:0007669"/>
    <property type="project" value="UniProtKB-UniRule"/>
</dbReference>
<dbReference type="InterPro" id="IPR043165">
    <property type="entry name" value="TruD_insert_sf"/>
</dbReference>
<dbReference type="HAMAP" id="MF_01082">
    <property type="entry name" value="TruD"/>
    <property type="match status" value="1"/>
</dbReference>
<comment type="catalytic activity">
    <reaction evidence="4">
        <text>uridine(13) in tRNA = pseudouridine(13) in tRNA</text>
        <dbReference type="Rhea" id="RHEA:42540"/>
        <dbReference type="Rhea" id="RHEA-COMP:10105"/>
        <dbReference type="Rhea" id="RHEA-COMP:10106"/>
        <dbReference type="ChEBI" id="CHEBI:65314"/>
        <dbReference type="ChEBI" id="CHEBI:65315"/>
        <dbReference type="EC" id="5.4.99.27"/>
    </reaction>
</comment>
<dbReference type="GO" id="GO:0005829">
    <property type="term" value="C:cytosol"/>
    <property type="evidence" value="ECO:0007669"/>
    <property type="project" value="TreeGrafter"/>
</dbReference>
<reference evidence="6 7" key="1">
    <citation type="submission" date="2019-11" db="EMBL/GenBank/DDBJ databases">
        <title>P. haliotis isolates from Z. marina roots.</title>
        <authorList>
            <person name="Cohen M."/>
            <person name="Jospin G."/>
            <person name="Eisen J.A."/>
            <person name="Coil D.A."/>
        </authorList>
    </citation>
    <scope>NUCLEOTIDE SEQUENCE [LARGE SCALE GENOMIC DNA]</scope>
    <source>
        <strain evidence="6 7">UCD-MCMsp1aY</strain>
    </source>
</reference>
<name>A0A6N8F9J7_9GAMM</name>
<dbReference type="Gene3D" id="3.30.2340.10">
    <property type="entry name" value="TruD, insertion domain"/>
    <property type="match status" value="1"/>
</dbReference>
<dbReference type="OrthoDB" id="1550679at2"/>
<accession>A0A6N8F9J7</accession>
<dbReference type="RefSeq" id="WP_155696309.1">
    <property type="nucleotide sequence ID" value="NZ_WOCD01000005.1"/>
</dbReference>
<comment type="caution">
    <text evidence="6">The sequence shown here is derived from an EMBL/GenBank/DDBJ whole genome shotgun (WGS) entry which is preliminary data.</text>
</comment>
<evidence type="ECO:0000259" key="5">
    <source>
        <dbReference type="PROSITE" id="PS50984"/>
    </source>
</evidence>
<dbReference type="SUPFAM" id="SSF55120">
    <property type="entry name" value="Pseudouridine synthase"/>
    <property type="match status" value="1"/>
</dbReference>
<dbReference type="PANTHER" id="PTHR47811:SF1">
    <property type="entry name" value="TRNA PSEUDOURIDINE SYNTHASE D"/>
    <property type="match status" value="1"/>
</dbReference>
<dbReference type="Proteomes" id="UP000439994">
    <property type="component" value="Unassembled WGS sequence"/>
</dbReference>
<dbReference type="GO" id="GO:0160150">
    <property type="term" value="F:tRNA pseudouridine(13) synthase activity"/>
    <property type="evidence" value="ECO:0007669"/>
    <property type="project" value="UniProtKB-EC"/>
</dbReference>
<dbReference type="InterPro" id="IPR050170">
    <property type="entry name" value="TruD_pseudoU_synthase"/>
</dbReference>
<feature type="active site" description="Nucleophile" evidence="4">
    <location>
        <position position="88"/>
    </location>
</feature>
<evidence type="ECO:0000256" key="4">
    <source>
        <dbReference type="HAMAP-Rule" id="MF_01082"/>
    </source>
</evidence>
<keyword evidence="7" id="KW-1185">Reference proteome</keyword>
<dbReference type="PANTHER" id="PTHR47811">
    <property type="entry name" value="TRNA PSEUDOURIDINE SYNTHASE D"/>
    <property type="match status" value="1"/>
</dbReference>
<dbReference type="EC" id="5.4.99.27" evidence="4"/>
<sequence length="353" mass="40010">MSEANFFQDWDLSHWNYLHGKPEGEADFKQIPEDFVVTEKLPFELTGDGENLYLLIEKRELNTQQVCQHLAKVLGKRLRDVGYAGLKDKQSVSRQWFSVQSNVTQELDLSGIETDNIKIVETKRHQKKLKVGALEGNGFSIRLRNVSNKEELLARLEAVAEKGVPNYFGLQRFGFKGNNLNWANRWADGESIRDKKIKGFALSAARSFIFNEVVSARVEQEKLFTPIAGDVFVLAGSNSYFTGELDESIDRRLAERDILLSAPMVGKGDAIAESDALEFENTIVEQHMSWNALLAEQGLEQQRRVIHLIPNNLICQVQDNDVVVKFDLPSGAFATSVLRECINFRVHEHENTN</sequence>
<proteinExistence type="inferred from homology"/>
<comment type="function">
    <text evidence="4">Responsible for synthesis of pseudouridine from uracil-13 in transfer RNAs.</text>
</comment>
<dbReference type="AlphaFoldDB" id="A0A6N8F9J7"/>
<organism evidence="6 7">
    <name type="scientific">Psychrosphaera haliotis</name>
    <dbReference type="NCBI Taxonomy" id="555083"/>
    <lineage>
        <taxon>Bacteria</taxon>
        <taxon>Pseudomonadati</taxon>
        <taxon>Pseudomonadota</taxon>
        <taxon>Gammaproteobacteria</taxon>
        <taxon>Alteromonadales</taxon>
        <taxon>Pseudoalteromonadaceae</taxon>
        <taxon>Psychrosphaera</taxon>
    </lineage>
</organism>
<feature type="domain" description="TRUD" evidence="5">
    <location>
        <begin position="163"/>
        <end position="308"/>
    </location>
</feature>
<dbReference type="InterPro" id="IPR042214">
    <property type="entry name" value="TruD_catalytic"/>
</dbReference>
<dbReference type="EMBL" id="WOCD01000005">
    <property type="protein sequence ID" value="MUH73113.1"/>
    <property type="molecule type" value="Genomic_DNA"/>
</dbReference>
<dbReference type="InterPro" id="IPR020103">
    <property type="entry name" value="PsdUridine_synth_cat_dom_sf"/>
</dbReference>
<evidence type="ECO:0000313" key="6">
    <source>
        <dbReference type="EMBL" id="MUH73113.1"/>
    </source>
</evidence>
<keyword evidence="2 4" id="KW-0819">tRNA processing</keyword>
<protein>
    <recommendedName>
        <fullName evidence="4">tRNA pseudouridine synthase D</fullName>
        <ecNumber evidence="4">5.4.99.27</ecNumber>
    </recommendedName>
    <alternativeName>
        <fullName evidence="4">tRNA pseudouridine(13) synthase</fullName>
    </alternativeName>
    <alternativeName>
        <fullName evidence="4">tRNA pseudouridylate synthase D</fullName>
    </alternativeName>
    <alternativeName>
        <fullName evidence="4">tRNA-uridine isomerase D</fullName>
    </alternativeName>
</protein>
<dbReference type="InterPro" id="IPR001656">
    <property type="entry name" value="PsdUridine_synth_TruD"/>
</dbReference>